<keyword evidence="5" id="KW-1185">Reference proteome</keyword>
<feature type="chain" id="PRO_5046379755" evidence="3">
    <location>
        <begin position="38"/>
        <end position="470"/>
    </location>
</feature>
<feature type="signal peptide" evidence="3">
    <location>
        <begin position="1"/>
        <end position="37"/>
    </location>
</feature>
<comment type="similarity">
    <text evidence="1">Belongs to the bacterial solute-binding protein 1 family.</text>
</comment>
<gene>
    <name evidence="4" type="ORF">GCM10025780_01270</name>
</gene>
<evidence type="ECO:0000256" key="2">
    <source>
        <dbReference type="ARBA" id="ARBA00022448"/>
    </source>
</evidence>
<proteinExistence type="inferred from homology"/>
<comment type="caution">
    <text evidence="4">The sequence shown here is derived from an EMBL/GenBank/DDBJ whole genome shotgun (WGS) entry which is preliminary data.</text>
</comment>
<protein>
    <submittedName>
        <fullName evidence="4">ABC transporter substrate-binding protein</fullName>
    </submittedName>
</protein>
<dbReference type="RefSeq" id="WP_345372021.1">
    <property type="nucleotide sequence ID" value="NZ_BAABLM010000001.1"/>
</dbReference>
<reference evidence="5" key="1">
    <citation type="journal article" date="2019" name="Int. J. Syst. Evol. Microbiol.">
        <title>The Global Catalogue of Microorganisms (GCM) 10K type strain sequencing project: providing services to taxonomists for standard genome sequencing and annotation.</title>
        <authorList>
            <consortium name="The Broad Institute Genomics Platform"/>
            <consortium name="The Broad Institute Genome Sequencing Center for Infectious Disease"/>
            <person name="Wu L."/>
            <person name="Ma J."/>
        </authorList>
    </citation>
    <scope>NUCLEOTIDE SEQUENCE [LARGE SCALE GENOMIC DNA]</scope>
    <source>
        <strain evidence="5">JCM 18956</strain>
    </source>
</reference>
<evidence type="ECO:0000313" key="4">
    <source>
        <dbReference type="EMBL" id="GAA4664215.1"/>
    </source>
</evidence>
<keyword evidence="2" id="KW-0813">Transport</keyword>
<dbReference type="InterPro" id="IPR050490">
    <property type="entry name" value="Bact_solute-bd_prot1"/>
</dbReference>
<organism evidence="4 5">
    <name type="scientific">Frondihabitans cladoniiphilus</name>
    <dbReference type="NCBI Taxonomy" id="715785"/>
    <lineage>
        <taxon>Bacteria</taxon>
        <taxon>Bacillati</taxon>
        <taxon>Actinomycetota</taxon>
        <taxon>Actinomycetes</taxon>
        <taxon>Micrococcales</taxon>
        <taxon>Microbacteriaceae</taxon>
        <taxon>Frondihabitans</taxon>
    </lineage>
</organism>
<dbReference type="SUPFAM" id="SSF53850">
    <property type="entry name" value="Periplasmic binding protein-like II"/>
    <property type="match status" value="1"/>
</dbReference>
<evidence type="ECO:0000256" key="1">
    <source>
        <dbReference type="ARBA" id="ARBA00008520"/>
    </source>
</evidence>
<dbReference type="Gene3D" id="3.40.190.10">
    <property type="entry name" value="Periplasmic binding protein-like II"/>
    <property type="match status" value="2"/>
</dbReference>
<dbReference type="Proteomes" id="UP001501295">
    <property type="component" value="Unassembled WGS sequence"/>
</dbReference>
<dbReference type="Pfam" id="PF01547">
    <property type="entry name" value="SBP_bac_1"/>
    <property type="match status" value="1"/>
</dbReference>
<dbReference type="EMBL" id="BAABLM010000001">
    <property type="protein sequence ID" value="GAA4664215.1"/>
    <property type="molecule type" value="Genomic_DNA"/>
</dbReference>
<dbReference type="InterPro" id="IPR006059">
    <property type="entry name" value="SBP"/>
</dbReference>
<name>A0ABP8VJ14_9MICO</name>
<dbReference type="PANTHER" id="PTHR43649:SF29">
    <property type="entry name" value="OSMOPROTECTIVE COMPOUNDS-BINDING PROTEIN GGTB"/>
    <property type="match status" value="1"/>
</dbReference>
<keyword evidence="3" id="KW-0732">Signal</keyword>
<accession>A0ABP8VJ14</accession>
<dbReference type="PROSITE" id="PS51257">
    <property type="entry name" value="PROKAR_LIPOPROTEIN"/>
    <property type="match status" value="1"/>
</dbReference>
<evidence type="ECO:0000313" key="5">
    <source>
        <dbReference type="Proteomes" id="UP001501295"/>
    </source>
</evidence>
<sequence length="470" mass="48346">MNSFTRPVGRLARRRTLLGATALVGALSVALVGCADAGASSTSGSSSSSASVAGLSSTLTAAASKRASTITGGKKIGGTVTMVGTLGGTEKERFLATLKPFEDATGITVDYTGTEDYTTVIQSGVQAGNPPDVMAVSSLNMVQQYAKEGKLVDIGSLVGDSTMSKNFTSGLLDSTTVNGKNYGIWTMLDNYAVYYNAKTYKGPKTGSWADLMAYSKKEAATGTTPWCLGLSSGSTTGWPGAYMILNQLLKQSGPTVTNALSNGTGTWDSPEVKKAFQAFGAIATDSTMVAGGASGALSADMATSGSGMYTTPQKCSLFEWGSYATSILLSADTSLKPVTDVDFFSIPASDAKYADTEGYTGTITAAFSKSAATKAFLQYEASSEAQSLIAATGNWTAANTAVAASSYPNEISKRVATQLLENKDLVALPVTSIDPAVKAALYTAVANYVQNPSTLDADLKAIDTAQAAVK</sequence>
<dbReference type="PANTHER" id="PTHR43649">
    <property type="entry name" value="ARABINOSE-BINDING PROTEIN-RELATED"/>
    <property type="match status" value="1"/>
</dbReference>
<evidence type="ECO:0000256" key="3">
    <source>
        <dbReference type="SAM" id="SignalP"/>
    </source>
</evidence>